<evidence type="ECO:0000313" key="1">
    <source>
        <dbReference type="EMBL" id="KAI9913250.1"/>
    </source>
</evidence>
<accession>A0ACC0W512</accession>
<dbReference type="Proteomes" id="UP001163321">
    <property type="component" value="Chromosome 4"/>
</dbReference>
<name>A0ACC0W512_9STRA</name>
<keyword evidence="2" id="KW-1185">Reference proteome</keyword>
<reference evidence="1 2" key="1">
    <citation type="journal article" date="2022" name="bioRxiv">
        <title>The genome of the oomycete Peronosclerospora sorghi, a cosmopolitan pathogen of maize and sorghum, is inflated with dispersed pseudogenes.</title>
        <authorList>
            <person name="Fletcher K."/>
            <person name="Martin F."/>
            <person name="Isakeit T."/>
            <person name="Cavanaugh K."/>
            <person name="Magill C."/>
            <person name="Michelmore R."/>
        </authorList>
    </citation>
    <scope>NUCLEOTIDE SEQUENCE [LARGE SCALE GENOMIC DNA]</scope>
    <source>
        <strain evidence="1">P6</strain>
    </source>
</reference>
<dbReference type="EMBL" id="CM047583">
    <property type="protein sequence ID" value="KAI9913250.1"/>
    <property type="molecule type" value="Genomic_DNA"/>
</dbReference>
<organism evidence="1 2">
    <name type="scientific">Peronosclerospora sorghi</name>
    <dbReference type="NCBI Taxonomy" id="230839"/>
    <lineage>
        <taxon>Eukaryota</taxon>
        <taxon>Sar</taxon>
        <taxon>Stramenopiles</taxon>
        <taxon>Oomycota</taxon>
        <taxon>Peronosporomycetes</taxon>
        <taxon>Peronosporales</taxon>
        <taxon>Peronosporaceae</taxon>
        <taxon>Peronosclerospora</taxon>
    </lineage>
</organism>
<sequence length="537" mass="58714">MLTTCIPSHLTCALWCWLRALGLLCWLALGLKQRRRELAFGGAGKRIRRMRKVQFVVVMFCSPTPLYPQTTALFRLLELYLSAIKKAMVSGYHYLFTQLYMDKSSLVQVVGTCGAPAWYRKYLLGYENMLRSLDPTFRDVTLPYWDLFEDSANRISTSTSCNGIEGCSPILKDFGGCQGPAIVSGKYVVNGEQIPSGNCVNTSIAAYACASLEKCEHCLPRGDWDIGDSTLEFGPTTFADLIRHAKGMKSSSTTINTSAMNTLRKGIENSVQLTLHSLLGGVYETRAAAFDPIFISHYATLDMMYQFVQSCNQSVALTGTCKGNGALPIAPDKTIPMKIDDTPVEAHADLGVFFQDVGTTFKTMDAFAVEYELSAFLQHLLETFSLQCNPDTSAPGAITYDTTKRMSDEAVAIHTFVTDLAACDRTSEVIGTTTDTSSTFISCELLSSLMNGAFTNFSTPVRTFFGATQEDLPKCVGALAAVTSVEVTVKPSASCHMAMLKDTSINTKTDFNSLSRGFAIVTRGTQDGQVQYMNPVK</sequence>
<gene>
    <name evidence="1" type="ORF">PsorP6_006583</name>
</gene>
<proteinExistence type="predicted"/>
<comment type="caution">
    <text evidence="1">The sequence shown here is derived from an EMBL/GenBank/DDBJ whole genome shotgun (WGS) entry which is preliminary data.</text>
</comment>
<evidence type="ECO:0000313" key="2">
    <source>
        <dbReference type="Proteomes" id="UP001163321"/>
    </source>
</evidence>
<protein>
    <submittedName>
        <fullName evidence="1">Uncharacterized protein</fullName>
    </submittedName>
</protein>